<comment type="cofactor">
    <cofactor evidence="6">
        <name>Zn(2+)</name>
        <dbReference type="ChEBI" id="CHEBI:29105"/>
    </cofactor>
</comment>
<evidence type="ECO:0000256" key="5">
    <source>
        <dbReference type="ARBA" id="ARBA00076752"/>
    </source>
</evidence>
<keyword evidence="3 6" id="KW-0479">Metal-binding</keyword>
<name>A0A318EU68_9FIRM</name>
<protein>
    <recommendedName>
        <fullName evidence="5">S-methylmethionine:homocysteine methyltransferase</fullName>
    </recommendedName>
</protein>
<dbReference type="GO" id="GO:0009086">
    <property type="term" value="P:methionine biosynthetic process"/>
    <property type="evidence" value="ECO:0007669"/>
    <property type="project" value="InterPro"/>
</dbReference>
<feature type="domain" description="Hcy-binding" evidence="7">
    <location>
        <begin position="3"/>
        <end position="309"/>
    </location>
</feature>
<feature type="binding site" evidence="6">
    <location>
        <position position="229"/>
    </location>
    <ligand>
        <name>Zn(2+)</name>
        <dbReference type="ChEBI" id="CHEBI:29105"/>
    </ligand>
</feature>
<dbReference type="AlphaFoldDB" id="A0A318EU68"/>
<keyword evidence="1 6" id="KW-0489">Methyltransferase</keyword>
<dbReference type="GO" id="GO:0008270">
    <property type="term" value="F:zinc ion binding"/>
    <property type="evidence" value="ECO:0007669"/>
    <property type="project" value="InterPro"/>
</dbReference>
<dbReference type="EMBL" id="QICS01000002">
    <property type="protein sequence ID" value="PXV93263.1"/>
    <property type="molecule type" value="Genomic_DNA"/>
</dbReference>
<dbReference type="PANTHER" id="PTHR46015:SF1">
    <property type="entry name" value="HOMOCYSTEINE S-METHYLTRANSFERASE-LIKE ISOFORM 1"/>
    <property type="match status" value="1"/>
</dbReference>
<accession>A0A318EU68</accession>
<organism evidence="8 9">
    <name type="scientific">Lachnotalea glycerini</name>
    <dbReference type="NCBI Taxonomy" id="1763509"/>
    <lineage>
        <taxon>Bacteria</taxon>
        <taxon>Bacillati</taxon>
        <taxon>Bacillota</taxon>
        <taxon>Clostridia</taxon>
        <taxon>Lachnospirales</taxon>
        <taxon>Lachnospiraceae</taxon>
        <taxon>Lachnotalea</taxon>
    </lineage>
</organism>
<evidence type="ECO:0000256" key="3">
    <source>
        <dbReference type="ARBA" id="ARBA00022723"/>
    </source>
</evidence>
<evidence type="ECO:0000256" key="6">
    <source>
        <dbReference type="PROSITE-ProRule" id="PRU00333"/>
    </source>
</evidence>
<evidence type="ECO:0000256" key="4">
    <source>
        <dbReference type="ARBA" id="ARBA00022833"/>
    </source>
</evidence>
<dbReference type="GO" id="GO:0032259">
    <property type="term" value="P:methylation"/>
    <property type="evidence" value="ECO:0007669"/>
    <property type="project" value="UniProtKB-KW"/>
</dbReference>
<dbReference type="Proteomes" id="UP000247523">
    <property type="component" value="Unassembled WGS sequence"/>
</dbReference>
<proteinExistence type="predicted"/>
<dbReference type="PROSITE" id="PS50970">
    <property type="entry name" value="HCY"/>
    <property type="match status" value="1"/>
</dbReference>
<dbReference type="GO" id="GO:0008898">
    <property type="term" value="F:S-adenosylmethionine-homocysteine S-methyltransferase activity"/>
    <property type="evidence" value="ECO:0007669"/>
    <property type="project" value="TreeGrafter"/>
</dbReference>
<feature type="binding site" evidence="6">
    <location>
        <position position="294"/>
    </location>
    <ligand>
        <name>Zn(2+)</name>
        <dbReference type="ChEBI" id="CHEBI:29105"/>
    </ligand>
</feature>
<evidence type="ECO:0000256" key="2">
    <source>
        <dbReference type="ARBA" id="ARBA00022679"/>
    </source>
</evidence>
<keyword evidence="2 6" id="KW-0808">Transferase</keyword>
<dbReference type="InterPro" id="IPR003726">
    <property type="entry name" value="HCY_dom"/>
</dbReference>
<dbReference type="PIRSF" id="PIRSF037505">
    <property type="entry name" value="Betaine_HMT"/>
    <property type="match status" value="1"/>
</dbReference>
<evidence type="ECO:0000313" key="9">
    <source>
        <dbReference type="Proteomes" id="UP000247523"/>
    </source>
</evidence>
<dbReference type="FunFam" id="3.20.20.330:FF:000002">
    <property type="entry name" value="Homocysteine S-methyltransferase"/>
    <property type="match status" value="1"/>
</dbReference>
<dbReference type="GO" id="GO:0033528">
    <property type="term" value="P:S-methylmethionine cycle"/>
    <property type="evidence" value="ECO:0007669"/>
    <property type="project" value="TreeGrafter"/>
</dbReference>
<dbReference type="InterPro" id="IPR036589">
    <property type="entry name" value="HCY_dom_sf"/>
</dbReference>
<dbReference type="InterPro" id="IPR051486">
    <property type="entry name" value="Hcy_S-methyltransferase"/>
</dbReference>
<gene>
    <name evidence="8" type="ORF">C8E03_10229</name>
</gene>
<evidence type="ECO:0000256" key="1">
    <source>
        <dbReference type="ARBA" id="ARBA00022603"/>
    </source>
</evidence>
<dbReference type="SUPFAM" id="SSF82282">
    <property type="entry name" value="Homocysteine S-methyltransferase"/>
    <property type="match status" value="1"/>
</dbReference>
<dbReference type="NCBIfam" id="NF007020">
    <property type="entry name" value="PRK09485.1"/>
    <property type="match status" value="1"/>
</dbReference>
<sequence>MRTNFDEVRKQKDLIILDGAMATELEKKGFNLNDELWSAKVLAEHPQAIKEVHFDYYKNGADAGTSASYQASIQGFAKKGYSAREAKDFIAYSMELLIEARKEWWEKEGKSQGRIFPLAVGSIGPYGAYLADGSEYTGSYSVSEKVLEEFHITRMEVLKEAGAELFALETFPCLYEAVVCANMMERMEADYYISFSFQNGNQINGGNTIKECVKALNGLKYIKAIGVNCTQPQYVKEIIKNYKEVTSLPIVVYPNSGETYDALGKVWHGSKEQITYGEWAKDWYHTGASIIGGCCRTTPNDINQIYSWYAKEHQ</sequence>
<dbReference type="Pfam" id="PF02574">
    <property type="entry name" value="S-methyl_trans"/>
    <property type="match status" value="1"/>
</dbReference>
<feature type="binding site" evidence="6">
    <location>
        <position position="295"/>
    </location>
    <ligand>
        <name>Zn(2+)</name>
        <dbReference type="ChEBI" id="CHEBI:29105"/>
    </ligand>
</feature>
<dbReference type="Gene3D" id="3.20.20.330">
    <property type="entry name" value="Homocysteine-binding-like domain"/>
    <property type="match status" value="1"/>
</dbReference>
<dbReference type="RefSeq" id="WP_110290429.1">
    <property type="nucleotide sequence ID" value="NZ_QICS01000002.1"/>
</dbReference>
<comment type="caution">
    <text evidence="8">The sequence shown here is derived from an EMBL/GenBank/DDBJ whole genome shotgun (WGS) entry which is preliminary data.</text>
</comment>
<keyword evidence="4 6" id="KW-0862">Zinc</keyword>
<dbReference type="InterPro" id="IPR017226">
    <property type="entry name" value="BHMT-like"/>
</dbReference>
<dbReference type="PANTHER" id="PTHR46015">
    <property type="entry name" value="ZGC:172121"/>
    <property type="match status" value="1"/>
</dbReference>
<evidence type="ECO:0000259" key="7">
    <source>
        <dbReference type="PROSITE" id="PS50970"/>
    </source>
</evidence>
<evidence type="ECO:0000313" key="8">
    <source>
        <dbReference type="EMBL" id="PXV93263.1"/>
    </source>
</evidence>
<reference evidence="8 9" key="1">
    <citation type="submission" date="2018-05" db="EMBL/GenBank/DDBJ databases">
        <title>Genomic Encyclopedia of Type Strains, Phase IV (KMG-IV): sequencing the most valuable type-strain genomes for metagenomic binning, comparative biology and taxonomic classification.</title>
        <authorList>
            <person name="Goeker M."/>
        </authorList>
    </citation>
    <scope>NUCLEOTIDE SEQUENCE [LARGE SCALE GENOMIC DNA]</scope>
    <source>
        <strain evidence="8 9">DSM 28816</strain>
    </source>
</reference>